<reference evidence="2 3" key="1">
    <citation type="submission" date="2015-12" db="EMBL/GenBank/DDBJ databases">
        <title>The genome of Folsomia candida.</title>
        <authorList>
            <person name="Faddeeva A."/>
            <person name="Derks M.F."/>
            <person name="Anvar Y."/>
            <person name="Smit S."/>
            <person name="Van Straalen N."/>
            <person name="Roelofs D."/>
        </authorList>
    </citation>
    <scope>NUCLEOTIDE SEQUENCE [LARGE SCALE GENOMIC DNA]</scope>
    <source>
        <strain evidence="2 3">VU population</strain>
        <tissue evidence="2">Whole body</tissue>
    </source>
</reference>
<comment type="caution">
    <text evidence="2">The sequence shown here is derived from an EMBL/GenBank/DDBJ whole genome shotgun (WGS) entry which is preliminary data.</text>
</comment>
<gene>
    <name evidence="2" type="ORF">Fcan01_26618</name>
</gene>
<name>A0A226D1N9_FOLCA</name>
<evidence type="ECO:0008006" key="4">
    <source>
        <dbReference type="Google" id="ProtNLM"/>
    </source>
</evidence>
<evidence type="ECO:0000313" key="2">
    <source>
        <dbReference type="EMBL" id="OXA38627.1"/>
    </source>
</evidence>
<dbReference type="Proteomes" id="UP000198287">
    <property type="component" value="Unassembled WGS sequence"/>
</dbReference>
<dbReference type="EMBL" id="LNIX01000044">
    <property type="protein sequence ID" value="OXA38627.1"/>
    <property type="molecule type" value="Genomic_DNA"/>
</dbReference>
<dbReference type="PANTHER" id="PTHR33444:SF10">
    <property type="entry name" value="NOVEL PROTEIN"/>
    <property type="match status" value="1"/>
</dbReference>
<organism evidence="2 3">
    <name type="scientific">Folsomia candida</name>
    <name type="common">Springtail</name>
    <dbReference type="NCBI Taxonomy" id="158441"/>
    <lineage>
        <taxon>Eukaryota</taxon>
        <taxon>Metazoa</taxon>
        <taxon>Ecdysozoa</taxon>
        <taxon>Arthropoda</taxon>
        <taxon>Hexapoda</taxon>
        <taxon>Collembola</taxon>
        <taxon>Entomobryomorpha</taxon>
        <taxon>Isotomoidea</taxon>
        <taxon>Isotomidae</taxon>
        <taxon>Proisotominae</taxon>
        <taxon>Folsomia</taxon>
    </lineage>
</organism>
<dbReference type="AlphaFoldDB" id="A0A226D1N9"/>
<protein>
    <recommendedName>
        <fullName evidence="4">Transmembrane protein</fullName>
    </recommendedName>
</protein>
<keyword evidence="1" id="KW-1133">Transmembrane helix</keyword>
<keyword evidence="1" id="KW-0472">Membrane</keyword>
<feature type="transmembrane region" description="Helical" evidence="1">
    <location>
        <begin position="108"/>
        <end position="130"/>
    </location>
</feature>
<dbReference type="InterPro" id="IPR040350">
    <property type="entry name" value="TMEM272"/>
</dbReference>
<evidence type="ECO:0000256" key="1">
    <source>
        <dbReference type="SAM" id="Phobius"/>
    </source>
</evidence>
<keyword evidence="3" id="KW-1185">Reference proteome</keyword>
<feature type="transmembrane region" description="Helical" evidence="1">
    <location>
        <begin position="75"/>
        <end position="96"/>
    </location>
</feature>
<proteinExistence type="predicted"/>
<feature type="transmembrane region" description="Helical" evidence="1">
    <location>
        <begin position="142"/>
        <end position="162"/>
    </location>
</feature>
<sequence>MGFDHGEGNVLNTDNSCLPDRPTGPPLEFTAFDLVDVAPPPPRQLAPIHSPRIPIDVRSIEELFPKDYGLSWMNIFWLAIFLPVPVSMIVFGGMYWDRAMYCPHAENVAGLLISGGVIHLLIWVCLAVAIYRSTTGHKTAYLTGLCIAKLFCWLVAAAVIIYRSHGDVSYNSESPNYCNPALYRMTFWITRDYYGRAHLDTGLLASQTIKGTSLLHQ</sequence>
<dbReference type="PANTHER" id="PTHR33444">
    <property type="entry name" value="SI:DKEY-19B23.12-RELATED"/>
    <property type="match status" value="1"/>
</dbReference>
<accession>A0A226D1N9</accession>
<evidence type="ECO:0000313" key="3">
    <source>
        <dbReference type="Proteomes" id="UP000198287"/>
    </source>
</evidence>
<keyword evidence="1" id="KW-0812">Transmembrane</keyword>